<accession>A0A9J5ZII0</accession>
<evidence type="ECO:0000313" key="3">
    <source>
        <dbReference type="Proteomes" id="UP000824120"/>
    </source>
</evidence>
<sequence>MQNNLLDKLYAEAFFNFEASNILCMWELHKAERYQTQIKQKAAAETSAIYLPFQILKLVLVTVGLLINLFNEDRTLHDVGTGSEKQILLPWASLN</sequence>
<keyword evidence="1" id="KW-0812">Transmembrane</keyword>
<evidence type="ECO:0000256" key="1">
    <source>
        <dbReference type="SAM" id="Phobius"/>
    </source>
</evidence>
<dbReference type="AlphaFoldDB" id="A0A9J5ZII0"/>
<keyword evidence="3" id="KW-1185">Reference proteome</keyword>
<keyword evidence="1" id="KW-1133">Transmembrane helix</keyword>
<proteinExistence type="predicted"/>
<comment type="caution">
    <text evidence="2">The sequence shown here is derived from an EMBL/GenBank/DDBJ whole genome shotgun (WGS) entry which is preliminary data.</text>
</comment>
<dbReference type="Proteomes" id="UP000824120">
    <property type="component" value="Chromosome 4"/>
</dbReference>
<organism evidence="2 3">
    <name type="scientific">Solanum commersonii</name>
    <name type="common">Commerson's wild potato</name>
    <name type="synonym">Commerson's nightshade</name>
    <dbReference type="NCBI Taxonomy" id="4109"/>
    <lineage>
        <taxon>Eukaryota</taxon>
        <taxon>Viridiplantae</taxon>
        <taxon>Streptophyta</taxon>
        <taxon>Embryophyta</taxon>
        <taxon>Tracheophyta</taxon>
        <taxon>Spermatophyta</taxon>
        <taxon>Magnoliopsida</taxon>
        <taxon>eudicotyledons</taxon>
        <taxon>Gunneridae</taxon>
        <taxon>Pentapetalae</taxon>
        <taxon>asterids</taxon>
        <taxon>lamiids</taxon>
        <taxon>Solanales</taxon>
        <taxon>Solanaceae</taxon>
        <taxon>Solanoideae</taxon>
        <taxon>Solaneae</taxon>
        <taxon>Solanum</taxon>
    </lineage>
</organism>
<keyword evidence="1" id="KW-0472">Membrane</keyword>
<reference evidence="2 3" key="1">
    <citation type="submission" date="2020-09" db="EMBL/GenBank/DDBJ databases">
        <title>De no assembly of potato wild relative species, Solanum commersonii.</title>
        <authorList>
            <person name="Cho K."/>
        </authorList>
    </citation>
    <scope>NUCLEOTIDE SEQUENCE [LARGE SCALE GENOMIC DNA]</scope>
    <source>
        <strain evidence="2">LZ3.2</strain>
        <tissue evidence="2">Leaf</tissue>
    </source>
</reference>
<name>A0A9J5ZII0_SOLCO</name>
<gene>
    <name evidence="2" type="ORF">H5410_022701</name>
</gene>
<protein>
    <submittedName>
        <fullName evidence="2">Uncharacterized protein</fullName>
    </submittedName>
</protein>
<evidence type="ECO:0000313" key="2">
    <source>
        <dbReference type="EMBL" id="KAG5611420.1"/>
    </source>
</evidence>
<feature type="transmembrane region" description="Helical" evidence="1">
    <location>
        <begin position="49"/>
        <end position="70"/>
    </location>
</feature>
<dbReference type="EMBL" id="JACXVP010000004">
    <property type="protein sequence ID" value="KAG5611420.1"/>
    <property type="molecule type" value="Genomic_DNA"/>
</dbReference>